<proteinExistence type="predicted"/>
<name>A0A2I1HIR2_9GLOM</name>
<dbReference type="AlphaFoldDB" id="A0A2I1HIR2"/>
<protein>
    <submittedName>
        <fullName evidence="1">Uncharacterized protein</fullName>
    </submittedName>
</protein>
<accession>A0A2I1HIR2</accession>
<dbReference type="EMBL" id="LLXI01003169">
    <property type="protein sequence ID" value="PKY58763.1"/>
    <property type="molecule type" value="Genomic_DNA"/>
</dbReference>
<comment type="caution">
    <text evidence="1">The sequence shown here is derived from an EMBL/GenBank/DDBJ whole genome shotgun (WGS) entry which is preliminary data.</text>
</comment>
<reference evidence="1 2" key="1">
    <citation type="submission" date="2015-10" db="EMBL/GenBank/DDBJ databases">
        <title>Genome analyses suggest a sexual origin of heterokaryosis in a supposedly ancient asexual fungus.</title>
        <authorList>
            <person name="Ropars J."/>
            <person name="Sedzielewska K."/>
            <person name="Noel J."/>
            <person name="Charron P."/>
            <person name="Farinelli L."/>
            <person name="Marton T."/>
            <person name="Kruger M."/>
            <person name="Pelin A."/>
            <person name="Brachmann A."/>
            <person name="Corradi N."/>
        </authorList>
    </citation>
    <scope>NUCLEOTIDE SEQUENCE [LARGE SCALE GENOMIC DNA]</scope>
    <source>
        <strain evidence="1 2">A4</strain>
    </source>
</reference>
<dbReference type="Proteomes" id="UP000234323">
    <property type="component" value="Unassembled WGS sequence"/>
</dbReference>
<keyword evidence="2" id="KW-1185">Reference proteome</keyword>
<evidence type="ECO:0000313" key="2">
    <source>
        <dbReference type="Proteomes" id="UP000234323"/>
    </source>
</evidence>
<evidence type="ECO:0000313" key="1">
    <source>
        <dbReference type="EMBL" id="PKY58763.1"/>
    </source>
</evidence>
<organism evidence="1 2">
    <name type="scientific">Rhizophagus irregularis</name>
    <dbReference type="NCBI Taxonomy" id="588596"/>
    <lineage>
        <taxon>Eukaryota</taxon>
        <taxon>Fungi</taxon>
        <taxon>Fungi incertae sedis</taxon>
        <taxon>Mucoromycota</taxon>
        <taxon>Glomeromycotina</taxon>
        <taxon>Glomeromycetes</taxon>
        <taxon>Glomerales</taxon>
        <taxon>Glomeraceae</taxon>
        <taxon>Rhizophagus</taxon>
    </lineage>
</organism>
<gene>
    <name evidence="1" type="ORF">RhiirA4_480948</name>
</gene>
<sequence>MSRFRHACHIHDKKLIQTPSPPPSPPFTLPCKHISERQENGYFKALTSQRLGISYHKSYAFQYILKHDNGSLSARTLISYSVHKSISHPTKKQLACQQRHEALISDHYKFLQHIVYPDLLDSSI</sequence>